<dbReference type="InterPro" id="IPR011032">
    <property type="entry name" value="GroES-like_sf"/>
</dbReference>
<dbReference type="SMART" id="SM00829">
    <property type="entry name" value="PKS_ER"/>
    <property type="match status" value="1"/>
</dbReference>
<dbReference type="Pfam" id="PF08240">
    <property type="entry name" value="ADH_N"/>
    <property type="match status" value="1"/>
</dbReference>
<dbReference type="PROSITE" id="PS00059">
    <property type="entry name" value="ADH_ZINC"/>
    <property type="match status" value="1"/>
</dbReference>
<protein>
    <submittedName>
        <fullName evidence="8">Zn-dependent alcohol dehydrogenase</fullName>
    </submittedName>
</protein>
<evidence type="ECO:0000259" key="7">
    <source>
        <dbReference type="SMART" id="SM00829"/>
    </source>
</evidence>
<evidence type="ECO:0000313" key="9">
    <source>
        <dbReference type="Proteomes" id="UP000199343"/>
    </source>
</evidence>
<dbReference type="Proteomes" id="UP000199343">
    <property type="component" value="Unassembled WGS sequence"/>
</dbReference>
<dbReference type="PANTHER" id="PTHR43350">
    <property type="entry name" value="NAD-DEPENDENT ALCOHOL DEHYDROGENASE"/>
    <property type="match status" value="1"/>
</dbReference>
<evidence type="ECO:0000256" key="3">
    <source>
        <dbReference type="ARBA" id="ARBA00022723"/>
    </source>
</evidence>
<dbReference type="InterPro" id="IPR002328">
    <property type="entry name" value="ADH_Zn_CS"/>
</dbReference>
<evidence type="ECO:0000256" key="4">
    <source>
        <dbReference type="ARBA" id="ARBA00022833"/>
    </source>
</evidence>
<dbReference type="InterPro" id="IPR013154">
    <property type="entry name" value="ADH-like_N"/>
</dbReference>
<dbReference type="InterPro" id="IPR020843">
    <property type="entry name" value="ER"/>
</dbReference>
<comment type="cofactor">
    <cofactor evidence="1 6">
        <name>Zn(2+)</name>
        <dbReference type="ChEBI" id="CHEBI:29105"/>
    </cofactor>
</comment>
<dbReference type="GO" id="GO:0016491">
    <property type="term" value="F:oxidoreductase activity"/>
    <property type="evidence" value="ECO:0007669"/>
    <property type="project" value="UniProtKB-KW"/>
</dbReference>
<dbReference type="SUPFAM" id="SSF51735">
    <property type="entry name" value="NAD(P)-binding Rossmann-fold domains"/>
    <property type="match status" value="1"/>
</dbReference>
<evidence type="ECO:0000256" key="5">
    <source>
        <dbReference type="ARBA" id="ARBA00023002"/>
    </source>
</evidence>
<evidence type="ECO:0000256" key="1">
    <source>
        <dbReference type="ARBA" id="ARBA00001947"/>
    </source>
</evidence>
<comment type="similarity">
    <text evidence="2 6">Belongs to the zinc-containing alcohol dehydrogenase family.</text>
</comment>
<dbReference type="EMBL" id="FMIC01000002">
    <property type="protein sequence ID" value="SCL73270.1"/>
    <property type="molecule type" value="Genomic_DNA"/>
</dbReference>
<feature type="domain" description="Enoyl reductase (ER)" evidence="7">
    <location>
        <begin position="12"/>
        <end position="335"/>
    </location>
</feature>
<keyword evidence="5" id="KW-0560">Oxidoreductase</keyword>
<dbReference type="GO" id="GO:0008270">
    <property type="term" value="F:zinc ion binding"/>
    <property type="evidence" value="ECO:0007669"/>
    <property type="project" value="InterPro"/>
</dbReference>
<dbReference type="AlphaFoldDB" id="A0A1C6W4Y5"/>
<gene>
    <name evidence="8" type="ORF">GA0070608_5521</name>
</gene>
<dbReference type="Gene3D" id="3.90.180.10">
    <property type="entry name" value="Medium-chain alcohol dehydrogenases, catalytic domain"/>
    <property type="match status" value="1"/>
</dbReference>
<dbReference type="PANTHER" id="PTHR43350:SF17">
    <property type="entry name" value="NAD-DEPENDENT ALCOHOL DEHYDROGENASE"/>
    <property type="match status" value="1"/>
</dbReference>
<dbReference type="SUPFAM" id="SSF50129">
    <property type="entry name" value="GroES-like"/>
    <property type="match status" value="1"/>
</dbReference>
<dbReference type="CDD" id="cd08254">
    <property type="entry name" value="hydroxyacyl_CoA_DH"/>
    <property type="match status" value="1"/>
</dbReference>
<name>A0A1C6W4Y5_9ACTN</name>
<keyword evidence="4 6" id="KW-0862">Zinc</keyword>
<sequence>MADMLAGRLHLAERALRMESVPVPEPASGQVRIRVEAAGVCLSDVHLIDGILTPLYLPGDVVTLGHEVAGVVDAFGDDVEGWEPGQRVLLQAGERDRRGTVLTRGVDYDGGWAEYAVASQDTLVPIPDDLPFEQACIIPDAVSTPWAAVTDTARTRPGEAVGVWGVGGLGAHAVQLLRLVGAAPVIAVEPLAAARDRAVALGADAVLDPADPAFRDAVLELTGGRGLDVAFDFAGVTAVREQALAVLGRRGRLVLAGIANKPVTIASDSPFNYFQQAVLGHYGSESEHVEQLVSLVRQGRLDLSASISDVLPLADAEEAVRRVHAKQGNPIRLILRP</sequence>
<evidence type="ECO:0000313" key="8">
    <source>
        <dbReference type="EMBL" id="SCL73270.1"/>
    </source>
</evidence>
<organism evidence="8 9">
    <name type="scientific">Micromonospora peucetia</name>
    <dbReference type="NCBI Taxonomy" id="47871"/>
    <lineage>
        <taxon>Bacteria</taxon>
        <taxon>Bacillati</taxon>
        <taxon>Actinomycetota</taxon>
        <taxon>Actinomycetes</taxon>
        <taxon>Micromonosporales</taxon>
        <taxon>Micromonosporaceae</taxon>
        <taxon>Micromonospora</taxon>
    </lineage>
</organism>
<dbReference type="InterPro" id="IPR036291">
    <property type="entry name" value="NAD(P)-bd_dom_sf"/>
</dbReference>
<proteinExistence type="inferred from homology"/>
<accession>A0A1C6W4Y5</accession>
<dbReference type="InterPro" id="IPR013149">
    <property type="entry name" value="ADH-like_C"/>
</dbReference>
<dbReference type="Pfam" id="PF00107">
    <property type="entry name" value="ADH_zinc_N"/>
    <property type="match status" value="1"/>
</dbReference>
<dbReference type="STRING" id="47871.GA0070608_5521"/>
<reference evidence="8 9" key="1">
    <citation type="submission" date="2016-06" db="EMBL/GenBank/DDBJ databases">
        <authorList>
            <person name="Kjaerup R.B."/>
            <person name="Dalgaard T.S."/>
            <person name="Juul-Madsen H.R."/>
        </authorList>
    </citation>
    <scope>NUCLEOTIDE SEQUENCE [LARGE SCALE GENOMIC DNA]</scope>
    <source>
        <strain evidence="8 9">DSM 43363</strain>
    </source>
</reference>
<dbReference type="OrthoDB" id="9797931at2"/>
<keyword evidence="3 6" id="KW-0479">Metal-binding</keyword>
<evidence type="ECO:0000256" key="6">
    <source>
        <dbReference type="RuleBase" id="RU361277"/>
    </source>
</evidence>
<evidence type="ECO:0000256" key="2">
    <source>
        <dbReference type="ARBA" id="ARBA00008072"/>
    </source>
</evidence>